<dbReference type="Proteomes" id="UP000783742">
    <property type="component" value="Unassembled WGS sequence"/>
</dbReference>
<comment type="caution">
    <text evidence="1">The sequence shown here is derived from an EMBL/GenBank/DDBJ whole genome shotgun (WGS) entry which is preliminary data.</text>
</comment>
<keyword evidence="2" id="KW-1185">Reference proteome</keyword>
<organism evidence="1 2">
    <name type="scientific">Peptoniphilus ovalis</name>
    <dbReference type="NCBI Taxonomy" id="2841503"/>
    <lineage>
        <taxon>Bacteria</taxon>
        <taxon>Bacillati</taxon>
        <taxon>Bacillota</taxon>
        <taxon>Tissierellia</taxon>
        <taxon>Tissierellales</taxon>
        <taxon>Peptoniphilaceae</taxon>
        <taxon>Peptoniphilus</taxon>
    </lineage>
</organism>
<reference evidence="1 2" key="1">
    <citation type="submission" date="2021-06" db="EMBL/GenBank/DDBJ databases">
        <authorList>
            <person name="Sun Q."/>
            <person name="Li D."/>
        </authorList>
    </citation>
    <scope>NUCLEOTIDE SEQUENCE [LARGE SCALE GENOMIC DNA]</scope>
    <source>
        <strain evidence="1 2">MSJ-1</strain>
    </source>
</reference>
<dbReference type="EMBL" id="JAHLQO010000005">
    <property type="protein sequence ID" value="MBU5669773.1"/>
    <property type="molecule type" value="Genomic_DNA"/>
</dbReference>
<evidence type="ECO:0000313" key="2">
    <source>
        <dbReference type="Proteomes" id="UP000783742"/>
    </source>
</evidence>
<gene>
    <name evidence="1" type="ORF">KQI68_07985</name>
</gene>
<dbReference type="RefSeq" id="WP_216549612.1">
    <property type="nucleotide sequence ID" value="NZ_JAHLQO010000005.1"/>
</dbReference>
<protein>
    <submittedName>
        <fullName evidence="1">Uncharacterized protein</fullName>
    </submittedName>
</protein>
<proteinExistence type="predicted"/>
<sequence>MNISKEEFEEIIKLAILQISKNKRINFIFSKPWNNKYYFALDIIKNLKINANCIISNELSDYHKNIISNYLIWNEVINLNDDNLDLISENDTFFLDIKLKNIINVILFDEEEYESRLVMKLFEKGNSVYLWKETVKKVTGKEPKNYINKLLGYYDEILSYGVKIVDIEEVNKYE</sequence>
<evidence type="ECO:0000313" key="1">
    <source>
        <dbReference type="EMBL" id="MBU5669773.1"/>
    </source>
</evidence>
<name>A0ABS6FHX1_9FIRM</name>
<accession>A0ABS6FHX1</accession>